<feature type="transmembrane region" description="Helical" evidence="1">
    <location>
        <begin position="110"/>
        <end position="129"/>
    </location>
</feature>
<accession>A0ABQ0YZB7</accession>
<keyword evidence="1" id="KW-0472">Membrane</keyword>
<reference evidence="3 4" key="1">
    <citation type="journal article" date="2020" name="Genome Biol. Evol.">
        <title>Rhizobium dioscoreae sp. nov., a plant growth-promoting bacterium isolated from yam (Dioscorea species).</title>
        <authorList>
            <person name="Ouyabe M."/>
            <person name="Tanaka N."/>
            <person name="Shiwa Y."/>
            <person name="Fujita N."/>
            <person name="Kikuno H."/>
            <person name="Babil P."/>
            <person name="Shiwachi H."/>
        </authorList>
    </citation>
    <scope>NUCLEOTIDE SEQUENCE [LARGE SCALE GENOMIC DNA]</scope>
    <source>
        <strain evidence="3 4">S-93</strain>
    </source>
</reference>
<name>A0ABQ0YZB7_9HYPH</name>
<feature type="signal peptide" evidence="2">
    <location>
        <begin position="1"/>
        <end position="20"/>
    </location>
</feature>
<dbReference type="RefSeq" id="WP_152092774.1">
    <property type="nucleotide sequence ID" value="NZ_BLAJ01000001.1"/>
</dbReference>
<keyword evidence="2" id="KW-0732">Signal</keyword>
<dbReference type="Proteomes" id="UP000390335">
    <property type="component" value="Unassembled WGS sequence"/>
</dbReference>
<gene>
    <name evidence="3" type="ORF">RsS93_11660</name>
</gene>
<protein>
    <submittedName>
        <fullName evidence="3">Uncharacterized protein</fullName>
    </submittedName>
</protein>
<sequence length="155" mass="17006">MKINRRKLALVSAMPIFAAASIWLDAWNDIDLGREYDQGAIAYTEYAYAAAKGTTVAAIRAEEKSASDRNFKKCRADHGLSQSPYIVTTFDPCGYYPSILAMPRNDTPTFLVGIAYSLLSLLPLLAILVGSITISFASVFGMPAGIGWFIRWIQT</sequence>
<evidence type="ECO:0000256" key="2">
    <source>
        <dbReference type="SAM" id="SignalP"/>
    </source>
</evidence>
<dbReference type="EMBL" id="BLAJ01000001">
    <property type="protein sequence ID" value="GES48552.1"/>
    <property type="molecule type" value="Genomic_DNA"/>
</dbReference>
<feature type="chain" id="PRO_5045086899" evidence="2">
    <location>
        <begin position="21"/>
        <end position="155"/>
    </location>
</feature>
<feature type="transmembrane region" description="Helical" evidence="1">
    <location>
        <begin position="136"/>
        <end position="153"/>
    </location>
</feature>
<keyword evidence="1" id="KW-0812">Transmembrane</keyword>
<evidence type="ECO:0000256" key="1">
    <source>
        <dbReference type="SAM" id="Phobius"/>
    </source>
</evidence>
<evidence type="ECO:0000313" key="4">
    <source>
        <dbReference type="Proteomes" id="UP000390335"/>
    </source>
</evidence>
<organism evidence="3 4">
    <name type="scientific">Rhizobium dioscoreae</name>
    <dbReference type="NCBI Taxonomy" id="2653122"/>
    <lineage>
        <taxon>Bacteria</taxon>
        <taxon>Pseudomonadati</taxon>
        <taxon>Pseudomonadota</taxon>
        <taxon>Alphaproteobacteria</taxon>
        <taxon>Hyphomicrobiales</taxon>
        <taxon>Rhizobiaceae</taxon>
        <taxon>Rhizobium/Agrobacterium group</taxon>
        <taxon>Rhizobium</taxon>
    </lineage>
</organism>
<keyword evidence="1" id="KW-1133">Transmembrane helix</keyword>
<proteinExistence type="predicted"/>
<comment type="caution">
    <text evidence="3">The sequence shown here is derived from an EMBL/GenBank/DDBJ whole genome shotgun (WGS) entry which is preliminary data.</text>
</comment>
<evidence type="ECO:0000313" key="3">
    <source>
        <dbReference type="EMBL" id="GES48552.1"/>
    </source>
</evidence>
<keyword evidence="4" id="KW-1185">Reference proteome</keyword>